<comment type="caution">
    <text evidence="3">The sequence shown here is derived from an EMBL/GenBank/DDBJ whole genome shotgun (WGS) entry which is preliminary data.</text>
</comment>
<keyword evidence="1" id="KW-0732">Signal</keyword>
<keyword evidence="4" id="KW-1185">Reference proteome</keyword>
<dbReference type="Proteomes" id="UP001371305">
    <property type="component" value="Unassembled WGS sequence"/>
</dbReference>
<feature type="domain" description="DUF6797" evidence="2">
    <location>
        <begin position="67"/>
        <end position="180"/>
    </location>
</feature>
<evidence type="ECO:0000256" key="1">
    <source>
        <dbReference type="SAM" id="SignalP"/>
    </source>
</evidence>
<dbReference type="PANTHER" id="PTHR33546:SF1">
    <property type="entry name" value="LARGE, MULTIFUNCTIONAL SECRETED PROTEIN"/>
    <property type="match status" value="1"/>
</dbReference>
<dbReference type="InterPro" id="IPR011042">
    <property type="entry name" value="6-blade_b-propeller_TolB-like"/>
</dbReference>
<proteinExistence type="predicted"/>
<organism evidence="3 4">
    <name type="scientific">Luteolibacter soli</name>
    <dbReference type="NCBI Taxonomy" id="3135280"/>
    <lineage>
        <taxon>Bacteria</taxon>
        <taxon>Pseudomonadati</taxon>
        <taxon>Verrucomicrobiota</taxon>
        <taxon>Verrucomicrobiia</taxon>
        <taxon>Verrucomicrobiales</taxon>
        <taxon>Verrucomicrobiaceae</taxon>
        <taxon>Luteolibacter</taxon>
    </lineage>
</organism>
<dbReference type="RefSeq" id="WP_341402979.1">
    <property type="nucleotide sequence ID" value="NZ_JBBUKT010000001.1"/>
</dbReference>
<dbReference type="Gene3D" id="2.120.10.30">
    <property type="entry name" value="TolB, C-terminal domain"/>
    <property type="match status" value="1"/>
</dbReference>
<gene>
    <name evidence="3" type="ORF">WKV53_03595</name>
</gene>
<evidence type="ECO:0000313" key="3">
    <source>
        <dbReference type="EMBL" id="MEK7949561.1"/>
    </source>
</evidence>
<dbReference type="SUPFAM" id="SSF63829">
    <property type="entry name" value="Calcium-dependent phosphotriesterase"/>
    <property type="match status" value="1"/>
</dbReference>
<dbReference type="PANTHER" id="PTHR33546">
    <property type="entry name" value="LARGE, MULTIFUNCTIONAL SECRETED PROTEIN-RELATED"/>
    <property type="match status" value="1"/>
</dbReference>
<dbReference type="InterPro" id="IPR046476">
    <property type="entry name" value="DUF6797"/>
</dbReference>
<sequence length="771" mass="83794">MRPYPYQLAPFVLAAAAITAPLKAAEWYQEMQIGPAWAESFAGTFDGQEQVAAVKGVLLDLGDGTRALFDTETLRVVTVYKGDVHWGGTPWTGAHGQLVKTANEKDFVFNTVPGPGWANEAGSFEDKRTSMDFTLYTAKRDASKVTAACGNIPNAQYKGFYRYGTRIVFEYTVNGTRVLEHLEQGKDGFVRHFEVAAHAKPLALLAADDASAFTTENGSAKSGSGLSVATGGSGAVLAPAADKATRLIANLAPAEKATTFTISYVRGGTAKPVAPFNVTGATKGGEGIWKDVITTKGEVSTDKKSPWVTDTLTLPENNPWHSNIRFAGFDFIDEDTAAISTWNGDVWTVKGLKGDWSKLEWKRFASGLFQPLGIKVVDGTVYVHGRDQITKLHDLNKDGEADQYECFFNGVAVSPNFHEFAFDLQTDSNGDFYFSKAAPVRPGGRGFDTIFPNHGTVMRLSKDASSFEVIATGLRAPGGLGVGPNGEITTGENEGSWQPCCKINYMAKNERPKFFGTEPSRQGLKDAPYTEPLVYLPMDVDNSGGSQVWVPKGAKFGLKEGELIHLSYGQSSVFRVLFANVGDTLQGGVTKLPIKLGSSAMRARFHKDGSMYVAGFRGWQTNAANECAVQRIRYNAGATIPVPDKLEITEKGVRLHFETELDKETATDPESYSAQRWDYVRGPQYGSGEFSVDNVEAEARKNAVEKESKEQHKRDNIKISAARLLADGKTVEIDLEGHKPSMSLKVGFDLENKDGEVLQGDVHCTVRAMGK</sequence>
<protein>
    <submittedName>
        <fullName evidence="3">DUF6797 domain-containing protein</fullName>
    </submittedName>
</protein>
<feature type="signal peptide" evidence="1">
    <location>
        <begin position="1"/>
        <end position="24"/>
    </location>
</feature>
<name>A0ABU9AQV6_9BACT</name>
<dbReference type="EMBL" id="JBBUKT010000001">
    <property type="protein sequence ID" value="MEK7949561.1"/>
    <property type="molecule type" value="Genomic_DNA"/>
</dbReference>
<evidence type="ECO:0000259" key="2">
    <source>
        <dbReference type="Pfam" id="PF20601"/>
    </source>
</evidence>
<evidence type="ECO:0000313" key="4">
    <source>
        <dbReference type="Proteomes" id="UP001371305"/>
    </source>
</evidence>
<feature type="chain" id="PRO_5045845514" evidence="1">
    <location>
        <begin position="25"/>
        <end position="771"/>
    </location>
</feature>
<accession>A0ABU9AQV6</accession>
<dbReference type="Pfam" id="PF20601">
    <property type="entry name" value="DUF6797"/>
    <property type="match status" value="1"/>
</dbReference>
<reference evidence="3 4" key="1">
    <citation type="submission" date="2024-04" db="EMBL/GenBank/DDBJ databases">
        <title>Luteolibacter sp. isolated from soil.</title>
        <authorList>
            <person name="An J."/>
        </authorList>
    </citation>
    <scope>NUCLEOTIDE SEQUENCE [LARGE SCALE GENOMIC DNA]</scope>
    <source>
        <strain evidence="3 4">Y139</strain>
    </source>
</reference>